<name>A0ABM9PS45_9FLAO</name>
<accession>A0ABM9PS45</accession>
<evidence type="ECO:0000313" key="2">
    <source>
        <dbReference type="Proteomes" id="UP001497602"/>
    </source>
</evidence>
<proteinExistence type="predicted"/>
<dbReference type="EMBL" id="CAXJRC010000045">
    <property type="protein sequence ID" value="CAL2108640.1"/>
    <property type="molecule type" value="Genomic_DNA"/>
</dbReference>
<reference evidence="1 2" key="1">
    <citation type="submission" date="2024-05" db="EMBL/GenBank/DDBJ databases">
        <authorList>
            <person name="Duchaud E."/>
        </authorList>
    </citation>
    <scope>NUCLEOTIDE SEQUENCE [LARGE SCALE GENOMIC DNA]</scope>
    <source>
        <strain evidence="1">Ena-SAMPLE-TAB-13-05-2024-13:56:06:370-140305</strain>
    </source>
</reference>
<comment type="caution">
    <text evidence="1">The sequence shown here is derived from an EMBL/GenBank/DDBJ whole genome shotgun (WGS) entry which is preliminary data.</text>
</comment>
<evidence type="ECO:0000313" key="1">
    <source>
        <dbReference type="EMBL" id="CAL2108640.1"/>
    </source>
</evidence>
<sequence length="118" mass="13390">MNLQNQIKELEKSLESIDKFSWEIDDPVEATILKELLIRAKTALSNVKEPFLNSQDTILLPTKLTSENRANSLGIVTKEQIEEDLCDRGMVFGIAPDNKGVIKLEDVVQYVFNQLNEL</sequence>
<gene>
    <name evidence="1" type="ORF">T190115A13A_80215</name>
</gene>
<organism evidence="1 2">
    <name type="scientific">Tenacibaculum vairaonense</name>
    <dbReference type="NCBI Taxonomy" id="3137860"/>
    <lineage>
        <taxon>Bacteria</taxon>
        <taxon>Pseudomonadati</taxon>
        <taxon>Bacteroidota</taxon>
        <taxon>Flavobacteriia</taxon>
        <taxon>Flavobacteriales</taxon>
        <taxon>Flavobacteriaceae</taxon>
        <taxon>Tenacibaculum</taxon>
    </lineage>
</organism>
<protein>
    <submittedName>
        <fullName evidence="1">Uncharacterized protein</fullName>
    </submittedName>
</protein>
<dbReference type="Proteomes" id="UP001497602">
    <property type="component" value="Unassembled WGS sequence"/>
</dbReference>
<keyword evidence="2" id="KW-1185">Reference proteome</keyword>
<dbReference type="RefSeq" id="WP_348740233.1">
    <property type="nucleotide sequence ID" value="NZ_CAXJRC010000045.1"/>
</dbReference>